<dbReference type="RefSeq" id="WP_344446272.1">
    <property type="nucleotide sequence ID" value="NZ_BAAALF010000227.1"/>
</dbReference>
<dbReference type="EMBL" id="BAAALF010000227">
    <property type="protein sequence ID" value="GAA1272248.1"/>
    <property type="molecule type" value="Genomic_DNA"/>
</dbReference>
<dbReference type="Proteomes" id="UP001500037">
    <property type="component" value="Unassembled WGS sequence"/>
</dbReference>
<protein>
    <submittedName>
        <fullName evidence="2">Uncharacterized protein</fullName>
    </submittedName>
</protein>
<evidence type="ECO:0000313" key="2">
    <source>
        <dbReference type="EMBL" id="GAA1272248.1"/>
    </source>
</evidence>
<proteinExistence type="predicted"/>
<gene>
    <name evidence="2" type="ORF">GCM10009665_70330</name>
</gene>
<evidence type="ECO:0000256" key="1">
    <source>
        <dbReference type="SAM" id="MobiDB-lite"/>
    </source>
</evidence>
<keyword evidence="3" id="KW-1185">Reference proteome</keyword>
<name>A0ABP4HL80_9ACTN</name>
<sequence length="59" mass="6479">MTDYAAEFVVDSRDPEDPEPAVDAELPARDDLPLAAAADVADAFEQSREVPVDDDEYPR</sequence>
<feature type="region of interest" description="Disordered" evidence="1">
    <location>
        <begin position="1"/>
        <end position="30"/>
    </location>
</feature>
<comment type="caution">
    <text evidence="2">The sequence shown here is derived from an EMBL/GenBank/DDBJ whole genome shotgun (WGS) entry which is preliminary data.</text>
</comment>
<reference evidence="3" key="1">
    <citation type="journal article" date="2019" name="Int. J. Syst. Evol. Microbiol.">
        <title>The Global Catalogue of Microorganisms (GCM) 10K type strain sequencing project: providing services to taxonomists for standard genome sequencing and annotation.</title>
        <authorList>
            <consortium name="The Broad Institute Genomics Platform"/>
            <consortium name="The Broad Institute Genome Sequencing Center for Infectious Disease"/>
            <person name="Wu L."/>
            <person name="Ma J."/>
        </authorList>
    </citation>
    <scope>NUCLEOTIDE SEQUENCE [LARGE SCALE GENOMIC DNA]</scope>
    <source>
        <strain evidence="3">JCM 13004</strain>
    </source>
</reference>
<accession>A0ABP4HL80</accession>
<organism evidence="2 3">
    <name type="scientific">Kitasatospora nipponensis</name>
    <dbReference type="NCBI Taxonomy" id="258049"/>
    <lineage>
        <taxon>Bacteria</taxon>
        <taxon>Bacillati</taxon>
        <taxon>Actinomycetota</taxon>
        <taxon>Actinomycetes</taxon>
        <taxon>Kitasatosporales</taxon>
        <taxon>Streptomycetaceae</taxon>
        <taxon>Kitasatospora</taxon>
    </lineage>
</organism>
<evidence type="ECO:0000313" key="3">
    <source>
        <dbReference type="Proteomes" id="UP001500037"/>
    </source>
</evidence>